<dbReference type="Proteomes" id="UP000658131">
    <property type="component" value="Unassembled WGS sequence"/>
</dbReference>
<comment type="similarity">
    <text evidence="1 5">Belongs to the bacterial ribosomal protein bL32 family.</text>
</comment>
<dbReference type="HAMAP" id="MF_00340">
    <property type="entry name" value="Ribosomal_bL32"/>
    <property type="match status" value="1"/>
</dbReference>
<evidence type="ECO:0000256" key="3">
    <source>
        <dbReference type="ARBA" id="ARBA00023274"/>
    </source>
</evidence>
<dbReference type="Pfam" id="PF01783">
    <property type="entry name" value="Ribosomal_L32p"/>
    <property type="match status" value="1"/>
</dbReference>
<dbReference type="PANTHER" id="PTHR35534">
    <property type="entry name" value="50S RIBOSOMAL PROTEIN L32"/>
    <property type="match status" value="1"/>
</dbReference>
<evidence type="ECO:0000256" key="2">
    <source>
        <dbReference type="ARBA" id="ARBA00022980"/>
    </source>
</evidence>
<dbReference type="SUPFAM" id="SSF57829">
    <property type="entry name" value="Zn-binding ribosomal proteins"/>
    <property type="match status" value="1"/>
</dbReference>
<proteinExistence type="inferred from homology"/>
<reference evidence="6 7" key="1">
    <citation type="submission" date="2020-08" db="EMBL/GenBank/DDBJ databases">
        <title>Genome public.</title>
        <authorList>
            <person name="Liu C."/>
            <person name="Sun Q."/>
        </authorList>
    </citation>
    <scope>NUCLEOTIDE SEQUENCE [LARGE SCALE GENOMIC DNA]</scope>
    <source>
        <strain evidence="6 7">BX1</strain>
    </source>
</reference>
<dbReference type="InterPro" id="IPR011332">
    <property type="entry name" value="Ribosomal_zn-bd"/>
</dbReference>
<evidence type="ECO:0000313" key="6">
    <source>
        <dbReference type="EMBL" id="MBC8575938.1"/>
    </source>
</evidence>
<dbReference type="InterPro" id="IPR044957">
    <property type="entry name" value="Ribosomal_bL32_bact"/>
</dbReference>
<evidence type="ECO:0000256" key="1">
    <source>
        <dbReference type="ARBA" id="ARBA00008560"/>
    </source>
</evidence>
<dbReference type="NCBIfam" id="TIGR01031">
    <property type="entry name" value="rpmF_bact"/>
    <property type="match status" value="1"/>
</dbReference>
<keyword evidence="2 5" id="KW-0689">Ribosomal protein</keyword>
<organism evidence="6 7">
    <name type="scientific">Yanshouia hominis</name>
    <dbReference type="NCBI Taxonomy" id="2763673"/>
    <lineage>
        <taxon>Bacteria</taxon>
        <taxon>Bacillati</taxon>
        <taxon>Bacillota</taxon>
        <taxon>Clostridia</taxon>
        <taxon>Eubacteriales</taxon>
        <taxon>Oscillospiraceae</taxon>
        <taxon>Yanshouia</taxon>
    </lineage>
</organism>
<dbReference type="EMBL" id="JACRTB010000007">
    <property type="protein sequence ID" value="MBC8575938.1"/>
    <property type="molecule type" value="Genomic_DNA"/>
</dbReference>
<keyword evidence="7" id="KW-1185">Reference proteome</keyword>
<protein>
    <recommendedName>
        <fullName evidence="4 5">Large ribosomal subunit protein bL32</fullName>
    </recommendedName>
</protein>
<name>A0ABR7NJW8_9FIRM</name>
<sequence length="60" mass="6804">MAVPKRKVSKARRDKRRSSVWKLDAPALSKCTQCGELKMPHRVCPVCGYYKGKEVVKVEA</sequence>
<keyword evidence="3 5" id="KW-0687">Ribonucleoprotein</keyword>
<accession>A0ABR7NJW8</accession>
<dbReference type="RefSeq" id="WP_093372768.1">
    <property type="nucleotide sequence ID" value="NZ_JACRTB010000007.1"/>
</dbReference>
<evidence type="ECO:0000313" key="7">
    <source>
        <dbReference type="Proteomes" id="UP000658131"/>
    </source>
</evidence>
<gene>
    <name evidence="5 6" type="primary">rpmF</name>
    <name evidence="6" type="ORF">H8717_05860</name>
</gene>
<dbReference type="PANTHER" id="PTHR35534:SF1">
    <property type="entry name" value="LARGE RIBOSOMAL SUBUNIT PROTEIN BL32"/>
    <property type="match status" value="1"/>
</dbReference>
<evidence type="ECO:0000256" key="4">
    <source>
        <dbReference type="ARBA" id="ARBA00035178"/>
    </source>
</evidence>
<comment type="caution">
    <text evidence="6">The sequence shown here is derived from an EMBL/GenBank/DDBJ whole genome shotgun (WGS) entry which is preliminary data.</text>
</comment>
<dbReference type="InterPro" id="IPR002677">
    <property type="entry name" value="Ribosomal_bL32"/>
</dbReference>
<dbReference type="GO" id="GO:0005840">
    <property type="term" value="C:ribosome"/>
    <property type="evidence" value="ECO:0007669"/>
    <property type="project" value="UniProtKB-KW"/>
</dbReference>
<evidence type="ECO:0000256" key="5">
    <source>
        <dbReference type="HAMAP-Rule" id="MF_00340"/>
    </source>
</evidence>